<comment type="caution">
    <text evidence="11">The sequence shown here is derived from an EMBL/GenBank/DDBJ whole genome shotgun (WGS) entry which is preliminary data.</text>
</comment>
<dbReference type="Pfam" id="PF00015">
    <property type="entry name" value="MCPsignal"/>
    <property type="match status" value="1"/>
</dbReference>
<proteinExistence type="predicted"/>
<dbReference type="EMBL" id="PIPN01000001">
    <property type="protein sequence ID" value="RUO31571.1"/>
    <property type="molecule type" value="Genomic_DNA"/>
</dbReference>
<evidence type="ECO:0000256" key="8">
    <source>
        <dbReference type="SAM" id="MobiDB-lite"/>
    </source>
</evidence>
<keyword evidence="2 9" id="KW-0812">Transmembrane</keyword>
<dbReference type="SUPFAM" id="SSF58104">
    <property type="entry name" value="Methyl-accepting chemotaxis protein (MCP) signaling domain"/>
    <property type="match status" value="1"/>
</dbReference>
<dbReference type="Gene3D" id="1.10.287.950">
    <property type="entry name" value="Methyl-accepting chemotaxis protein"/>
    <property type="match status" value="1"/>
</dbReference>
<feature type="transmembrane region" description="Helical" evidence="9">
    <location>
        <begin position="16"/>
        <end position="36"/>
    </location>
</feature>
<feature type="coiled-coil region" evidence="7">
    <location>
        <begin position="217"/>
        <end position="269"/>
    </location>
</feature>
<evidence type="ECO:0000256" key="4">
    <source>
        <dbReference type="ARBA" id="ARBA00023136"/>
    </source>
</evidence>
<dbReference type="PROSITE" id="PS50111">
    <property type="entry name" value="CHEMOTAXIS_TRANSDUC_2"/>
    <property type="match status" value="1"/>
</dbReference>
<sequence length="502" mass="54346">MSKNLSTAAHYNFRPLAFRIGNSINLLLLFLALALASWHQTWGALLLIGVPALAVPFLLTRMLGDHAIARISYGISFMLFAALHIHQGMGMTEIHFGIFVLLAILIAFRDWLVVAAAAAVIAVHHLLFMYLQSNGAGVFLVPQSDATLTIVMIHAAYVVVEAIVLIIICRTSLKEAQVSQAFFNVTRDMLTDDGHIVLNKRCPSLNSALTRQFNQVLDGIQRTMQTIERSAATVKQEAQSMLREGEMLSEGMQQKLEEVERIAAATEQMSVSIEQTSDLAQQATDAAEQASDSVSEGTTQMANSRQTMSQLADELQQARSNVDEMSASVGDIRSVLEVIDKVAEQTNLLALNAAIEAARAGEHGRGFAVVADEVRKLASQTQGSTEQIQANIERLVNASERSVHSVARCLEQADSSVSSISHSEHLLQTIDSNANQVREALLTIAGALQQQANSSNEIAGSAQELSTMERQQAAQAVQIAQSAGSVDQVSADLDQEASRFQL</sequence>
<dbReference type="CDD" id="cd11386">
    <property type="entry name" value="MCP_signal"/>
    <property type="match status" value="1"/>
</dbReference>
<feature type="transmembrane region" description="Helical" evidence="9">
    <location>
        <begin position="113"/>
        <end position="131"/>
    </location>
</feature>
<keyword evidence="7" id="KW-0175">Coiled coil</keyword>
<dbReference type="InterPro" id="IPR004089">
    <property type="entry name" value="MCPsignal_dom"/>
</dbReference>
<evidence type="ECO:0000256" key="3">
    <source>
        <dbReference type="ARBA" id="ARBA00022989"/>
    </source>
</evidence>
<keyword evidence="12" id="KW-1185">Reference proteome</keyword>
<evidence type="ECO:0000256" key="2">
    <source>
        <dbReference type="ARBA" id="ARBA00022692"/>
    </source>
</evidence>
<dbReference type="PANTHER" id="PTHR32089">
    <property type="entry name" value="METHYL-ACCEPTING CHEMOTAXIS PROTEIN MCPB"/>
    <property type="match status" value="1"/>
</dbReference>
<dbReference type="Proteomes" id="UP000287410">
    <property type="component" value="Unassembled WGS sequence"/>
</dbReference>
<evidence type="ECO:0000256" key="5">
    <source>
        <dbReference type="ARBA" id="ARBA00023224"/>
    </source>
</evidence>
<protein>
    <submittedName>
        <fullName evidence="11">Methyl-accepting chemotaxis protein</fullName>
    </submittedName>
</protein>
<evidence type="ECO:0000256" key="7">
    <source>
        <dbReference type="SAM" id="Coils"/>
    </source>
</evidence>
<name>A0ABY0C1B2_9GAMM</name>
<feature type="region of interest" description="Disordered" evidence="8">
    <location>
        <begin position="279"/>
        <end position="298"/>
    </location>
</feature>
<dbReference type="PANTHER" id="PTHR32089:SF119">
    <property type="entry name" value="METHYL-ACCEPTING CHEMOTAXIS PROTEIN CTPL"/>
    <property type="match status" value="1"/>
</dbReference>
<reference evidence="11 12" key="1">
    <citation type="journal article" date="2018" name="Front. Microbiol.">
        <title>Genome-Based Analysis Reveals the Taxonomy and Diversity of the Family Idiomarinaceae.</title>
        <authorList>
            <person name="Liu Y."/>
            <person name="Lai Q."/>
            <person name="Shao Z."/>
        </authorList>
    </citation>
    <scope>NUCLEOTIDE SEQUENCE [LARGE SCALE GENOMIC DNA]</scope>
    <source>
        <strain evidence="11 12">GBSy1</strain>
    </source>
</reference>
<evidence type="ECO:0000256" key="6">
    <source>
        <dbReference type="PROSITE-ProRule" id="PRU00284"/>
    </source>
</evidence>
<evidence type="ECO:0000256" key="9">
    <source>
        <dbReference type="SAM" id="Phobius"/>
    </source>
</evidence>
<gene>
    <name evidence="11" type="ORF">CWE12_00805</name>
</gene>
<comment type="subcellular location">
    <subcellularLocation>
        <location evidence="1">Membrane</location>
        <topology evidence="1">Multi-pass membrane protein</topology>
    </subcellularLocation>
</comment>
<accession>A0ABY0C1B2</accession>
<keyword evidence="4 9" id="KW-0472">Membrane</keyword>
<feature type="transmembrane region" description="Helical" evidence="9">
    <location>
        <begin position="151"/>
        <end position="169"/>
    </location>
</feature>
<feature type="transmembrane region" description="Helical" evidence="9">
    <location>
        <begin position="91"/>
        <end position="108"/>
    </location>
</feature>
<dbReference type="SMART" id="SM00283">
    <property type="entry name" value="MA"/>
    <property type="match status" value="1"/>
</dbReference>
<keyword evidence="5 6" id="KW-0807">Transducer</keyword>
<evidence type="ECO:0000259" key="10">
    <source>
        <dbReference type="PROSITE" id="PS50111"/>
    </source>
</evidence>
<keyword evidence="3 9" id="KW-1133">Transmembrane helix</keyword>
<feature type="domain" description="Methyl-accepting transducer" evidence="10">
    <location>
        <begin position="230"/>
        <end position="466"/>
    </location>
</feature>
<dbReference type="RefSeq" id="WP_126787681.1">
    <property type="nucleotide sequence ID" value="NZ_PIPN01000001.1"/>
</dbReference>
<organism evidence="11 12">
    <name type="scientific">Aliidiomarina sedimenti</name>
    <dbReference type="NCBI Taxonomy" id="1933879"/>
    <lineage>
        <taxon>Bacteria</taxon>
        <taxon>Pseudomonadati</taxon>
        <taxon>Pseudomonadota</taxon>
        <taxon>Gammaproteobacteria</taxon>
        <taxon>Alteromonadales</taxon>
        <taxon>Idiomarinaceae</taxon>
        <taxon>Aliidiomarina</taxon>
    </lineage>
</organism>
<evidence type="ECO:0000313" key="12">
    <source>
        <dbReference type="Proteomes" id="UP000287410"/>
    </source>
</evidence>
<evidence type="ECO:0000313" key="11">
    <source>
        <dbReference type="EMBL" id="RUO31571.1"/>
    </source>
</evidence>
<evidence type="ECO:0000256" key="1">
    <source>
        <dbReference type="ARBA" id="ARBA00004141"/>
    </source>
</evidence>
<feature type="coiled-coil region" evidence="7">
    <location>
        <begin position="301"/>
        <end position="328"/>
    </location>
</feature>
<feature type="transmembrane region" description="Helical" evidence="9">
    <location>
        <begin position="42"/>
        <end position="60"/>
    </location>
</feature>